<dbReference type="CDD" id="cd00568">
    <property type="entry name" value="TPP_enzymes"/>
    <property type="match status" value="1"/>
</dbReference>
<evidence type="ECO:0000259" key="1">
    <source>
        <dbReference type="Pfam" id="PF02775"/>
    </source>
</evidence>
<organism evidence="2 3">
    <name type="scientific">Bradyrhizobium hipponense</name>
    <dbReference type="NCBI Taxonomy" id="2605638"/>
    <lineage>
        <taxon>Bacteria</taxon>
        <taxon>Pseudomonadati</taxon>
        <taxon>Pseudomonadota</taxon>
        <taxon>Alphaproteobacteria</taxon>
        <taxon>Hyphomicrobiales</taxon>
        <taxon>Nitrobacteraceae</taxon>
        <taxon>Bradyrhizobium</taxon>
    </lineage>
</organism>
<name>A0A5S4YCD1_9BRAD</name>
<dbReference type="GO" id="GO:0030976">
    <property type="term" value="F:thiamine pyrophosphate binding"/>
    <property type="evidence" value="ECO:0007669"/>
    <property type="project" value="InterPro"/>
</dbReference>
<evidence type="ECO:0000313" key="3">
    <source>
        <dbReference type="Proteomes" id="UP000324797"/>
    </source>
</evidence>
<dbReference type="EMBL" id="VSTH01000203">
    <property type="protein sequence ID" value="TYO61157.1"/>
    <property type="molecule type" value="Genomic_DNA"/>
</dbReference>
<dbReference type="InterPro" id="IPR029061">
    <property type="entry name" value="THDP-binding"/>
</dbReference>
<proteinExistence type="predicted"/>
<accession>A0A5S4YCD1</accession>
<protein>
    <recommendedName>
        <fullName evidence="1">Thiamine pyrophosphate enzyme TPP-binding domain-containing protein</fullName>
    </recommendedName>
</protein>
<comment type="caution">
    <text evidence="2">The sequence shown here is derived from an EMBL/GenBank/DDBJ whole genome shotgun (WGS) entry which is preliminary data.</text>
</comment>
<dbReference type="InterPro" id="IPR011766">
    <property type="entry name" value="TPP_enzyme_TPP-bd"/>
</dbReference>
<sequence>MPASLATLVKVSQAGHHGTDHQEREYPARIIGTQMRNPDFALYARAFGAYGERVELTEEFAPAFERALASGKSALLHCLLDLRAISVGKDFVLSKA</sequence>
<gene>
    <name evidence="2" type="ORF">FXV83_39735</name>
</gene>
<dbReference type="Gene3D" id="3.40.50.970">
    <property type="match status" value="1"/>
</dbReference>
<dbReference type="Proteomes" id="UP000324797">
    <property type="component" value="Unassembled WGS sequence"/>
</dbReference>
<dbReference type="Pfam" id="PF02775">
    <property type="entry name" value="TPP_enzyme_C"/>
    <property type="match status" value="1"/>
</dbReference>
<evidence type="ECO:0000313" key="2">
    <source>
        <dbReference type="EMBL" id="TYO61157.1"/>
    </source>
</evidence>
<dbReference type="GO" id="GO:0044281">
    <property type="term" value="P:small molecule metabolic process"/>
    <property type="evidence" value="ECO:0007669"/>
    <property type="project" value="UniProtKB-ARBA"/>
</dbReference>
<dbReference type="GO" id="GO:0003824">
    <property type="term" value="F:catalytic activity"/>
    <property type="evidence" value="ECO:0007669"/>
    <property type="project" value="InterPro"/>
</dbReference>
<reference evidence="2 3" key="1">
    <citation type="submission" date="2019-08" db="EMBL/GenBank/DDBJ databases">
        <title>Bradyrhizobium hipponensis sp. nov., a rhizobium isolated from a Lupinus angustifolius root nodule in Tunisia.</title>
        <authorList>
            <person name="Off K."/>
            <person name="Rejili M."/>
            <person name="Mars M."/>
            <person name="Brachmann A."/>
            <person name="Marin M."/>
        </authorList>
    </citation>
    <scope>NUCLEOTIDE SEQUENCE [LARGE SCALE GENOMIC DNA]</scope>
    <source>
        <strain evidence="3">aSej3</strain>
    </source>
</reference>
<feature type="domain" description="Thiamine pyrophosphate enzyme TPP-binding" evidence="1">
    <location>
        <begin position="21"/>
        <end position="78"/>
    </location>
</feature>
<dbReference type="SUPFAM" id="SSF52518">
    <property type="entry name" value="Thiamin diphosphate-binding fold (THDP-binding)"/>
    <property type="match status" value="1"/>
</dbReference>
<keyword evidence="3" id="KW-1185">Reference proteome</keyword>
<dbReference type="AlphaFoldDB" id="A0A5S4YCD1"/>